<dbReference type="EMBL" id="WHPD01002192">
    <property type="protein sequence ID" value="MPV89032.1"/>
    <property type="molecule type" value="Genomic_DNA"/>
</dbReference>
<evidence type="ECO:0000256" key="2">
    <source>
        <dbReference type="ARBA" id="ARBA00023002"/>
    </source>
</evidence>
<protein>
    <submittedName>
        <fullName evidence="3">SDR family oxidoreductase</fullName>
    </submittedName>
</protein>
<keyword evidence="2" id="KW-0560">Oxidoreductase</keyword>
<keyword evidence="4" id="KW-1185">Reference proteome</keyword>
<dbReference type="Gene3D" id="3.40.50.720">
    <property type="entry name" value="NAD(P)-binding Rossmann-like Domain"/>
    <property type="match status" value="1"/>
</dbReference>
<evidence type="ECO:0000256" key="1">
    <source>
        <dbReference type="ARBA" id="ARBA00006484"/>
    </source>
</evidence>
<dbReference type="OrthoDB" id="286404at2"/>
<reference evidence="3 4" key="1">
    <citation type="submission" date="2019-10" db="EMBL/GenBank/DDBJ databases">
        <title>Georgenia wutianyii sp. nov. and Georgenia yuyongxinii sp. nov. isolated from plateau pika (Ochotona curzoniae) in the Qinghai-Tibet plateau of China.</title>
        <authorList>
            <person name="Tian Z."/>
        </authorList>
    </citation>
    <scope>NUCLEOTIDE SEQUENCE [LARGE SCALE GENOMIC DNA]</scope>
    <source>
        <strain evidence="3 4">JCM 15130</strain>
    </source>
</reference>
<dbReference type="Proteomes" id="UP000429644">
    <property type="component" value="Unassembled WGS sequence"/>
</dbReference>
<organism evidence="3 4">
    <name type="scientific">Georgenia ruanii</name>
    <dbReference type="NCBI Taxonomy" id="348442"/>
    <lineage>
        <taxon>Bacteria</taxon>
        <taxon>Bacillati</taxon>
        <taxon>Actinomycetota</taxon>
        <taxon>Actinomycetes</taxon>
        <taxon>Micrococcales</taxon>
        <taxon>Bogoriellaceae</taxon>
        <taxon>Georgenia</taxon>
    </lineage>
</organism>
<gene>
    <name evidence="3" type="ORF">GB882_10165</name>
</gene>
<sequence length="260" mass="26935">MTTTAPAPAVAPGRVAGKLVVLTGGSGDLGGATARLLAAHGATVVNLDRVAPAEPWGSEAISDLETDITSAPEVEAAVAEVVTRHGVPDVLVNAAGIIGRPAPSHEATEEEFDQLFAVNVKGTWHMTKYVVPHMIAAGRGSIVNFSSIHGITGGKTVPLYHATKGAIRLLTKSDAAVYGEHGIRVNSIHPGSMATRMSRSAAERSPGGPDAYYRQLVSANALPRQGRPEEIAYAVLYLASDESTFTTGAEFVVDGGYTAV</sequence>
<accession>A0A7J9UX28</accession>
<dbReference type="PRINTS" id="PR00080">
    <property type="entry name" value="SDRFAMILY"/>
</dbReference>
<dbReference type="AlphaFoldDB" id="A0A7J9UX28"/>
<dbReference type="GO" id="GO:0016491">
    <property type="term" value="F:oxidoreductase activity"/>
    <property type="evidence" value="ECO:0007669"/>
    <property type="project" value="UniProtKB-KW"/>
</dbReference>
<dbReference type="Pfam" id="PF13561">
    <property type="entry name" value="adh_short_C2"/>
    <property type="match status" value="1"/>
</dbReference>
<comment type="caution">
    <text evidence="3">The sequence shown here is derived from an EMBL/GenBank/DDBJ whole genome shotgun (WGS) entry which is preliminary data.</text>
</comment>
<comment type="similarity">
    <text evidence="1">Belongs to the short-chain dehydrogenases/reductases (SDR) family.</text>
</comment>
<dbReference type="PRINTS" id="PR00081">
    <property type="entry name" value="GDHRDH"/>
</dbReference>
<evidence type="ECO:0000313" key="3">
    <source>
        <dbReference type="EMBL" id="MPV89032.1"/>
    </source>
</evidence>
<dbReference type="SUPFAM" id="SSF51735">
    <property type="entry name" value="NAD(P)-binding Rossmann-fold domains"/>
    <property type="match status" value="1"/>
</dbReference>
<evidence type="ECO:0000313" key="4">
    <source>
        <dbReference type="Proteomes" id="UP000429644"/>
    </source>
</evidence>
<dbReference type="PANTHER" id="PTHR24321:SF8">
    <property type="entry name" value="ESTRADIOL 17-BETA-DEHYDROGENASE 8-RELATED"/>
    <property type="match status" value="1"/>
</dbReference>
<dbReference type="InterPro" id="IPR036291">
    <property type="entry name" value="NAD(P)-bd_dom_sf"/>
</dbReference>
<name>A0A7J9UX28_9MICO</name>
<proteinExistence type="inferred from homology"/>
<dbReference type="InterPro" id="IPR002347">
    <property type="entry name" value="SDR_fam"/>
</dbReference>
<dbReference type="RefSeq" id="WP_152231720.1">
    <property type="nucleotide sequence ID" value="NZ_BAAAOT010000022.1"/>
</dbReference>
<dbReference type="PANTHER" id="PTHR24321">
    <property type="entry name" value="DEHYDROGENASES, SHORT CHAIN"/>
    <property type="match status" value="1"/>
</dbReference>
<dbReference type="FunFam" id="3.40.50.720:FF:000084">
    <property type="entry name" value="Short-chain dehydrogenase reductase"/>
    <property type="match status" value="1"/>
</dbReference>